<comment type="caution">
    <text evidence="1">The sequence shown here is derived from an EMBL/GenBank/DDBJ whole genome shotgun (WGS) entry which is preliminary data.</text>
</comment>
<evidence type="ECO:0000313" key="2">
    <source>
        <dbReference type="Proteomes" id="UP000019491"/>
    </source>
</evidence>
<evidence type="ECO:0000313" key="1">
    <source>
        <dbReference type="EMBL" id="GAF47177.1"/>
    </source>
</evidence>
<dbReference type="AlphaFoldDB" id="X0Q701"/>
<protein>
    <submittedName>
        <fullName evidence="1">Uncharacterized protein</fullName>
    </submittedName>
</protein>
<dbReference type="EMBL" id="BAWF01000038">
    <property type="protein sequence ID" value="GAF47177.1"/>
    <property type="molecule type" value="Genomic_DNA"/>
</dbReference>
<proteinExistence type="predicted"/>
<dbReference type="Proteomes" id="UP000019491">
    <property type="component" value="Unassembled WGS sequence"/>
</dbReference>
<gene>
    <name evidence="1" type="ORF">RW1_038_00990</name>
</gene>
<sequence length="89" mass="9337">MQKGHGETRAVVQVHGCGRPAPRQGDAAALSTSALVHDKEWLMQNIVTGFAPPPDTAGQLSDIELAVVLAVLTGDSTPLLQLSGSTRHR</sequence>
<reference evidence="1 2" key="1">
    <citation type="submission" date="2014-02" db="EMBL/GenBank/DDBJ databases">
        <title>Whole genome shotgun sequence of Rhodococcus wratislaviensis NBRC 100605.</title>
        <authorList>
            <person name="Hosoyama A."/>
            <person name="Tsuchikane K."/>
            <person name="Yoshida I."/>
            <person name="Ohji S."/>
            <person name="Ichikawa N."/>
            <person name="Yamazoe A."/>
            <person name="Fujita N."/>
        </authorList>
    </citation>
    <scope>NUCLEOTIDE SEQUENCE [LARGE SCALE GENOMIC DNA]</scope>
    <source>
        <strain evidence="1 2">NBRC 100605</strain>
    </source>
</reference>
<name>X0Q701_RHOWR</name>
<accession>X0Q701</accession>
<organism evidence="1 2">
    <name type="scientific">Rhodococcus wratislaviensis NBRC 100605</name>
    <dbReference type="NCBI Taxonomy" id="1219028"/>
    <lineage>
        <taxon>Bacteria</taxon>
        <taxon>Bacillati</taxon>
        <taxon>Actinomycetota</taxon>
        <taxon>Actinomycetes</taxon>
        <taxon>Mycobacteriales</taxon>
        <taxon>Nocardiaceae</taxon>
        <taxon>Rhodococcus</taxon>
    </lineage>
</organism>
<keyword evidence="2" id="KW-1185">Reference proteome</keyword>